<reference evidence="5" key="1">
    <citation type="submission" date="2022-11" db="UniProtKB">
        <authorList>
            <consortium name="WormBaseParasite"/>
        </authorList>
    </citation>
    <scope>IDENTIFICATION</scope>
</reference>
<keyword evidence="4" id="KW-1185">Reference proteome</keyword>
<feature type="domain" description="SWIM-type" evidence="3">
    <location>
        <begin position="687"/>
        <end position="731"/>
    </location>
</feature>
<evidence type="ECO:0000256" key="2">
    <source>
        <dbReference type="SAM" id="MobiDB-lite"/>
    </source>
</evidence>
<feature type="region of interest" description="Disordered" evidence="2">
    <location>
        <begin position="796"/>
        <end position="825"/>
    </location>
</feature>
<feature type="region of interest" description="Disordered" evidence="2">
    <location>
        <begin position="756"/>
        <end position="783"/>
    </location>
</feature>
<organism evidence="4 5">
    <name type="scientific">Panagrolaimus davidi</name>
    <dbReference type="NCBI Taxonomy" id="227884"/>
    <lineage>
        <taxon>Eukaryota</taxon>
        <taxon>Metazoa</taxon>
        <taxon>Ecdysozoa</taxon>
        <taxon>Nematoda</taxon>
        <taxon>Chromadorea</taxon>
        <taxon>Rhabditida</taxon>
        <taxon>Tylenchina</taxon>
        <taxon>Panagrolaimomorpha</taxon>
        <taxon>Panagrolaimoidea</taxon>
        <taxon>Panagrolaimidae</taxon>
        <taxon>Panagrolaimus</taxon>
    </lineage>
</organism>
<evidence type="ECO:0000313" key="4">
    <source>
        <dbReference type="Proteomes" id="UP000887578"/>
    </source>
</evidence>
<dbReference type="Proteomes" id="UP000887578">
    <property type="component" value="Unplaced"/>
</dbReference>
<accession>A0A914QQ72</accession>
<dbReference type="GO" id="GO:0008270">
    <property type="term" value="F:zinc ion binding"/>
    <property type="evidence" value="ECO:0007669"/>
    <property type="project" value="UniProtKB-KW"/>
</dbReference>
<evidence type="ECO:0000259" key="3">
    <source>
        <dbReference type="PROSITE" id="PS50966"/>
    </source>
</evidence>
<name>A0A914QQ72_9BILA</name>
<dbReference type="WBParaSite" id="PDA_v2.g3678.t1">
    <property type="protein sequence ID" value="PDA_v2.g3678.t1"/>
    <property type="gene ID" value="PDA_v2.g3678"/>
</dbReference>
<evidence type="ECO:0000256" key="1">
    <source>
        <dbReference type="PROSITE-ProRule" id="PRU00325"/>
    </source>
</evidence>
<keyword evidence="1" id="KW-0863">Zinc-finger</keyword>
<dbReference type="PROSITE" id="PS50966">
    <property type="entry name" value="ZF_SWIM"/>
    <property type="match status" value="1"/>
</dbReference>
<sequence length="1105" mass="126062">MAKQISGKYDGGSLLGQLSALDEIQVISDSLSTISLNSTRSDGNGDKEPENEDLPVFITKNSDLTEIGKLVFNLENSHDGYKVTYDIPDSPPNVKGTHICVISTFGITDVRAVRSDGMGCWTNKDNKYNNDKIGLFNKDGKLTAKTRQLQGAEHIFCVCRMNHPSFAVSKNIYWAQCVDKNIPVPGTFFVIVYNVKETFQLPEVVKKPLDKATSAQLKRVIFGKTATEARNEFYSNGGLVSNNSLVSVKQIQNMQNRTENWDPTTKKGRPRNEDPEVVRRLLEEGYFLRSHYQSDKFQDDRYFFATNAHLHYFKSLLMKKKQLQKFVDLAEKLLEYPESERYQKAKEMINEKEYIEWMLAAICSLDVTFNIGAGYILTLLICSSQHIRNPNNDPHSIIVAGMISRTHTKADMEWMAGELIKRIDCKNLFARCLITDAERSLDGLTLFPAFQHPCVRVNCDIHGEENIKRMSDNDSEIIKDLYGSNEGGFHRKGLLDEFDFEIFYDKITNIATTASWQKYPKLLQLVASPSRLRYFYDRHNLKIRIAAGFGFKKSHTNRSENAHQLIKTKKLKDNLPLQDIIKNTQDFMVEELLNICHVYYDNSKCKLYDQTQFLGPVKWKNLTEEEMREKWRLIYITDTDLLPGLETLESILPHQLVAKLSEEQRKTLINAAKSYIVYHSEAEPDYYSVTKGADIRKICISKIPITCDCNLVRRKVSSLCPHLLAISIQHPRTNIIKKMVDYIASETVPQKNKRLLTAADASKPQHARRRGTAESRKGGSVAPTDIFDFDNDLSSVSSSSTLTGGRKRGVSGSSQNTFNSSQSTLSYNSDLFGKKSKITRKSSKRKTHDLENRYGDMEVIDLQSPYEAEDVIVLENTYSLITPSPSTIPPASNQNPTSSRNAYSSTVPALPRLFPPHPPNKQHVMPCLPPPRQITVPPRRPEIPIHPRIIVPRPVLPQNNIVIAPRVPTVQRNIVNTKSERRIQQIIDLYYHRTGQELPPYLTYHPFVLTKIKNVTNYQARRCAREDCRMELGGDLNNVVVTHFEPYTYLHPQKKKMETAHGVRVICPSMICMERRYPYITKECFIIDPSITEAQAILNTIVRER</sequence>
<proteinExistence type="predicted"/>
<dbReference type="InterPro" id="IPR007527">
    <property type="entry name" value="Znf_SWIM"/>
</dbReference>
<feature type="compositionally biased region" description="Low complexity" evidence="2">
    <location>
        <begin position="811"/>
        <end position="825"/>
    </location>
</feature>
<evidence type="ECO:0000313" key="5">
    <source>
        <dbReference type="WBParaSite" id="PDA_v2.g3678.t1"/>
    </source>
</evidence>
<dbReference type="CDD" id="cd00821">
    <property type="entry name" value="PH"/>
    <property type="match status" value="1"/>
</dbReference>
<keyword evidence="1" id="KW-0479">Metal-binding</keyword>
<dbReference type="AlphaFoldDB" id="A0A914QQ72"/>
<feature type="compositionally biased region" description="Polar residues" evidence="2">
    <location>
        <begin position="891"/>
        <end position="904"/>
    </location>
</feature>
<keyword evidence="1" id="KW-0862">Zinc</keyword>
<protein>
    <submittedName>
        <fullName evidence="5">SWIM-type domain-containing protein</fullName>
    </submittedName>
</protein>
<feature type="region of interest" description="Disordered" evidence="2">
    <location>
        <begin position="885"/>
        <end position="904"/>
    </location>
</feature>